<dbReference type="Pfam" id="PF18899">
    <property type="entry name" value="DUF5655"/>
    <property type="match status" value="1"/>
</dbReference>
<gene>
    <name evidence="2" type="ORF">J2S39_002098</name>
</gene>
<keyword evidence="3" id="KW-1185">Reference proteome</keyword>
<dbReference type="Proteomes" id="UP001180840">
    <property type="component" value="Unassembled WGS sequence"/>
</dbReference>
<feature type="domain" description="DUF5655" evidence="1">
    <location>
        <begin position="17"/>
        <end position="118"/>
    </location>
</feature>
<organism evidence="2 3">
    <name type="scientific">Corynebacterium guangdongense</name>
    <dbReference type="NCBI Taxonomy" id="1783348"/>
    <lineage>
        <taxon>Bacteria</taxon>
        <taxon>Bacillati</taxon>
        <taxon>Actinomycetota</taxon>
        <taxon>Actinomycetes</taxon>
        <taxon>Mycobacteriales</taxon>
        <taxon>Corynebacteriaceae</taxon>
        <taxon>Corynebacterium</taxon>
    </lineage>
</organism>
<evidence type="ECO:0000313" key="2">
    <source>
        <dbReference type="EMBL" id="MDR7330422.1"/>
    </source>
</evidence>
<evidence type="ECO:0000259" key="1">
    <source>
        <dbReference type="Pfam" id="PF18899"/>
    </source>
</evidence>
<dbReference type="EMBL" id="JAVDXZ010000001">
    <property type="protein sequence ID" value="MDR7330422.1"/>
    <property type="molecule type" value="Genomic_DNA"/>
</dbReference>
<sequence>MAGGSNKMIGDFSAKPATDAYAREIDGYVRSLGPVTRQRRAQVSYRVKRKFLWLWVYEQTADGTLFLSVLLDHEHPVPGVQAITRSSPNRWSHSVVLRSPEAAASGWLRELIGAGYEFAT</sequence>
<reference evidence="2" key="1">
    <citation type="submission" date="2023-07" db="EMBL/GenBank/DDBJ databases">
        <title>Sequencing the genomes of 1000 actinobacteria strains.</title>
        <authorList>
            <person name="Klenk H.-P."/>
        </authorList>
    </citation>
    <scope>NUCLEOTIDE SEQUENCE</scope>
    <source>
        <strain evidence="2">DSM 107476</strain>
    </source>
</reference>
<dbReference type="RefSeq" id="WP_290196105.1">
    <property type="nucleotide sequence ID" value="NZ_CP047654.1"/>
</dbReference>
<evidence type="ECO:0000313" key="3">
    <source>
        <dbReference type="Proteomes" id="UP001180840"/>
    </source>
</evidence>
<protein>
    <recommendedName>
        <fullName evidence="1">DUF5655 domain-containing protein</fullName>
    </recommendedName>
</protein>
<dbReference type="InterPro" id="IPR043714">
    <property type="entry name" value="DUF5655"/>
</dbReference>
<comment type="caution">
    <text evidence="2">The sequence shown here is derived from an EMBL/GenBank/DDBJ whole genome shotgun (WGS) entry which is preliminary data.</text>
</comment>
<proteinExistence type="predicted"/>
<accession>A0ABU1ZZQ3</accession>
<name>A0ABU1ZZQ3_9CORY</name>